<sequence length="271" mass="27990">MYPSIPPTGPPPESPASLLLSGPSCLQPSGPYSASAVRGPGPTGPYATPNIPFPELPKPYGTPADPAAAGALGTRGSMSSGLWAPGIGGQHPNMPYSSPGPHPTALPPVSGAPPVPWGTVPPGAWGPPASYPAPAGSYPVPGPHSAPNNPYQVMEPSGPSGAPSVPGGPQKTNEVPGGSRPDASNQESTPESTPETTGQMKQLKVDDKPIKRRRSKRKRKPVTWGDIKTLTHEAETLGKQQGHNTTDPKMMLLCLMTILHVNSQRVSSESE</sequence>
<evidence type="ECO:0000256" key="6">
    <source>
        <dbReference type="SAM" id="MobiDB-lite"/>
    </source>
</evidence>
<dbReference type="InterPro" id="IPR031653">
    <property type="entry name" value="MISS"/>
</dbReference>
<reference evidence="7" key="3">
    <citation type="submission" date="2025-09" db="UniProtKB">
        <authorList>
            <consortium name="Ensembl"/>
        </authorList>
    </citation>
    <scope>IDENTIFICATION</scope>
</reference>
<evidence type="ECO:0000313" key="8">
    <source>
        <dbReference type="Proteomes" id="UP000694547"/>
    </source>
</evidence>
<keyword evidence="2" id="KW-0597">Phosphoprotein</keyword>
<keyword evidence="8" id="KW-1185">Reference proteome</keyword>
<dbReference type="GO" id="GO:0042802">
    <property type="term" value="F:identical protein binding"/>
    <property type="evidence" value="ECO:0007669"/>
    <property type="project" value="Ensembl"/>
</dbReference>
<evidence type="ECO:0000256" key="5">
    <source>
        <dbReference type="ARBA" id="ARBA00041549"/>
    </source>
</evidence>
<reference evidence="7 8" key="1">
    <citation type="submission" date="2018-10" db="EMBL/GenBank/DDBJ databases">
        <title>Improved assembly of the deer mouse Peromyscus maniculatus genome.</title>
        <authorList>
            <person name="Lassance J.-M."/>
            <person name="Hoekstra H.E."/>
        </authorList>
    </citation>
    <scope>NUCLEOTIDE SEQUENCE [LARGE SCALE GENOMIC DNA]</scope>
</reference>
<reference evidence="7" key="2">
    <citation type="submission" date="2025-08" db="UniProtKB">
        <authorList>
            <consortium name="Ensembl"/>
        </authorList>
    </citation>
    <scope>IDENTIFICATION</scope>
</reference>
<name>A0A8C8W7K5_PERMB</name>
<feature type="compositionally biased region" description="Low complexity" evidence="6">
    <location>
        <begin position="187"/>
        <end position="197"/>
    </location>
</feature>
<dbReference type="Proteomes" id="UP000694547">
    <property type="component" value="Chromosome 1"/>
</dbReference>
<evidence type="ECO:0000313" key="7">
    <source>
        <dbReference type="Ensembl" id="ENSPEMP00000036913.1"/>
    </source>
</evidence>
<feature type="compositionally biased region" description="Low complexity" evidence="6">
    <location>
        <begin position="15"/>
        <end position="26"/>
    </location>
</feature>
<feature type="compositionally biased region" description="Pro residues" evidence="6">
    <location>
        <begin position="1"/>
        <end position="14"/>
    </location>
</feature>
<feature type="region of interest" description="Disordered" evidence="6">
    <location>
        <begin position="1"/>
        <end position="246"/>
    </location>
</feature>
<feature type="compositionally biased region" description="Low complexity" evidence="6">
    <location>
        <begin position="121"/>
        <end position="139"/>
    </location>
</feature>
<evidence type="ECO:0000256" key="2">
    <source>
        <dbReference type="ARBA" id="ARBA00022553"/>
    </source>
</evidence>
<dbReference type="Ensembl" id="ENSPEMT00000039530.1">
    <property type="protein sequence ID" value="ENSPEMP00000036913.1"/>
    <property type="gene ID" value="ENSPEMG00000025489.1"/>
</dbReference>
<accession>A0A8C8W7K5</accession>
<dbReference type="Pfam" id="PF15822">
    <property type="entry name" value="MISS"/>
    <property type="match status" value="1"/>
</dbReference>
<evidence type="ECO:0000256" key="1">
    <source>
        <dbReference type="ARBA" id="ARBA00007272"/>
    </source>
</evidence>
<dbReference type="AlphaFoldDB" id="A0A8C8W7K5"/>
<feature type="compositionally biased region" description="Basic residues" evidence="6">
    <location>
        <begin position="210"/>
        <end position="221"/>
    </location>
</feature>
<dbReference type="PANTHER" id="PTHR35973:SF1">
    <property type="entry name" value="MAPK-INTERACTING AND SPINDLE-STABILIZING PROTEIN-LIKE"/>
    <property type="match status" value="1"/>
</dbReference>
<evidence type="ECO:0000256" key="3">
    <source>
        <dbReference type="ARBA" id="ARBA00022990"/>
    </source>
</evidence>
<feature type="compositionally biased region" description="Pro residues" evidence="6">
    <location>
        <begin position="98"/>
        <end position="116"/>
    </location>
</feature>
<protein>
    <recommendedName>
        <fullName evidence="4">MAPK-interacting and spindle-stabilizing protein-like</fullName>
    </recommendedName>
    <alternativeName>
        <fullName evidence="5">Mitogen-activated protein kinase 1-interacting protein 1-like</fullName>
    </alternativeName>
</protein>
<evidence type="ECO:0000256" key="4">
    <source>
        <dbReference type="ARBA" id="ARBA00040440"/>
    </source>
</evidence>
<comment type="similarity">
    <text evidence="1">Belongs to the MISS family.</text>
</comment>
<dbReference type="PANTHER" id="PTHR35973">
    <property type="entry name" value="MAPK-INTERACTING AND SPINDLE-STABILIZING PROTEIN-LIKE"/>
    <property type="match status" value="1"/>
</dbReference>
<feature type="compositionally biased region" description="Low complexity" evidence="6">
    <location>
        <begin position="156"/>
        <end position="169"/>
    </location>
</feature>
<dbReference type="GeneTree" id="ENSGT00730000111340"/>
<keyword evidence="3" id="KW-0007">Acetylation</keyword>
<proteinExistence type="inferred from homology"/>
<organism evidence="7 8">
    <name type="scientific">Peromyscus maniculatus bairdii</name>
    <name type="common">Prairie deer mouse</name>
    <dbReference type="NCBI Taxonomy" id="230844"/>
    <lineage>
        <taxon>Eukaryota</taxon>
        <taxon>Metazoa</taxon>
        <taxon>Chordata</taxon>
        <taxon>Craniata</taxon>
        <taxon>Vertebrata</taxon>
        <taxon>Euteleostomi</taxon>
        <taxon>Mammalia</taxon>
        <taxon>Eutheria</taxon>
        <taxon>Euarchontoglires</taxon>
        <taxon>Glires</taxon>
        <taxon>Rodentia</taxon>
        <taxon>Myomorpha</taxon>
        <taxon>Muroidea</taxon>
        <taxon>Cricetidae</taxon>
        <taxon>Neotominae</taxon>
        <taxon>Peromyscus</taxon>
    </lineage>
</organism>